<sequence>MTSLMLCLLLLVGTPPGVKEPDTEDFRQQQEMKETFLHIMMVQLNQEFDYRSSVDITEDAGKTDGYKATERQDKWEVSILWSFLLGMVLLTVEFCRQDVYQNGMDFLRNNSNTLVCEWDEEDIEPRSLYSQLLSPHQLKALEDFYQTQVQIRLPRVHSKDCEFVEGLVDSLLDIIYDMHCGIVVEDCIGVGCMFEKWGGIRSSFVYDVLVPLQFPDEYTIHMETDDDFSIPPCKRGYGTIALVQKCSCTCSTRGMEGMLCLIHRKLTRQQQNNISLLESLLTSTGYFDAAIVLPWFGTMLQKAWSKVFYKYGFKISFSPSSPCKLMLVYPSNRSFSINIIPAVQYKYSQVYYVPLIPSPEVPTDIYWLQNFSIYEAQFLKLVTKSIPGISCHLKCLQTLIFLMECRSFQKADGTFLTSYHLKTVLLHLLVFQPPELWQANYFAERLCDILSFLGHSLDERWLSHFVIGNKVPIDNIPEVFSQAEPLNLFRPLVANKNLYLIAKNEYLELLSHVNSISGEEKIWKDYER</sequence>
<dbReference type="GeneTree" id="ENSGT01050000244827"/>
<dbReference type="Gene3D" id="1.10.1410.40">
    <property type="match status" value="1"/>
</dbReference>
<dbReference type="PRINTS" id="PR02107">
    <property type="entry name" value="INOS145TPRIP"/>
</dbReference>
<feature type="signal peptide" evidence="7">
    <location>
        <begin position="1"/>
        <end position="19"/>
    </location>
</feature>
<keyword evidence="3" id="KW-0812">Transmembrane</keyword>
<dbReference type="InterPro" id="IPR046906">
    <property type="entry name" value="Mab-21_HhH/H2TH-like"/>
</dbReference>
<reference evidence="9" key="2">
    <citation type="submission" date="2025-08" db="UniProtKB">
        <authorList>
            <consortium name="Ensembl"/>
        </authorList>
    </citation>
    <scope>IDENTIFICATION</scope>
</reference>
<protein>
    <submittedName>
        <fullName evidence="9">Inositol 1,4,5-trisphosphate receptor-interacting protein-like 1</fullName>
    </submittedName>
</protein>
<evidence type="ECO:0000256" key="3">
    <source>
        <dbReference type="ARBA" id="ARBA00022692"/>
    </source>
</evidence>
<evidence type="ECO:0000256" key="7">
    <source>
        <dbReference type="SAM" id="SignalP"/>
    </source>
</evidence>
<evidence type="ECO:0000313" key="10">
    <source>
        <dbReference type="Proteomes" id="UP000694620"/>
    </source>
</evidence>
<organism evidence="9 10">
    <name type="scientific">Erpetoichthys calabaricus</name>
    <name type="common">Rope fish</name>
    <name type="synonym">Calamoichthys calabaricus</name>
    <dbReference type="NCBI Taxonomy" id="27687"/>
    <lineage>
        <taxon>Eukaryota</taxon>
        <taxon>Metazoa</taxon>
        <taxon>Chordata</taxon>
        <taxon>Craniata</taxon>
        <taxon>Vertebrata</taxon>
        <taxon>Euteleostomi</taxon>
        <taxon>Actinopterygii</taxon>
        <taxon>Polypteriformes</taxon>
        <taxon>Polypteridae</taxon>
        <taxon>Erpetoichthys</taxon>
    </lineage>
</organism>
<dbReference type="Proteomes" id="UP000694620">
    <property type="component" value="Chromosome 1"/>
</dbReference>
<evidence type="ECO:0000313" key="9">
    <source>
        <dbReference type="Ensembl" id="ENSECRP00000000365.1"/>
    </source>
</evidence>
<name>A0A8C4X2C9_ERPCA</name>
<dbReference type="RefSeq" id="XP_051784761.1">
    <property type="nucleotide sequence ID" value="XM_051928801.1"/>
</dbReference>
<proteinExistence type="inferred from homology"/>
<dbReference type="PANTHER" id="PTHR10656">
    <property type="entry name" value="CELL FATE DETERMINING PROTEIN MAB21-RELATED"/>
    <property type="match status" value="1"/>
</dbReference>
<dbReference type="GO" id="GO:0016020">
    <property type="term" value="C:membrane"/>
    <property type="evidence" value="ECO:0007669"/>
    <property type="project" value="UniProtKB-SubCell"/>
</dbReference>
<dbReference type="SMART" id="SM01265">
    <property type="entry name" value="Mab-21"/>
    <property type="match status" value="1"/>
</dbReference>
<dbReference type="Ensembl" id="ENSECRT00000000374.1">
    <property type="protein sequence ID" value="ENSECRP00000000365.1"/>
    <property type="gene ID" value="ENSECRG00000000219.1"/>
</dbReference>
<dbReference type="AlphaFoldDB" id="A0A8C4X2C9"/>
<feature type="chain" id="PRO_5035000577" evidence="7">
    <location>
        <begin position="20"/>
        <end position="528"/>
    </location>
</feature>
<keyword evidence="6" id="KW-0472">Membrane</keyword>
<dbReference type="PANTHER" id="PTHR10656:SF40">
    <property type="entry name" value="INOSITOL 1,4,5-TRISPHOSPHATE RECEPTOR-INTERACTING PROTEIN-LIKE 1"/>
    <property type="match status" value="1"/>
</dbReference>
<reference evidence="9" key="3">
    <citation type="submission" date="2025-09" db="UniProtKB">
        <authorList>
            <consortium name="Ensembl"/>
        </authorList>
    </citation>
    <scope>IDENTIFICATION</scope>
</reference>
<dbReference type="InterPro" id="IPR024810">
    <property type="entry name" value="MAB21L/cGLR"/>
</dbReference>
<dbReference type="InterPro" id="IPR026250">
    <property type="entry name" value="ITPRIP-like"/>
</dbReference>
<dbReference type="RefSeq" id="XP_028654339.1">
    <property type="nucleotide sequence ID" value="XM_028798506.2"/>
</dbReference>
<feature type="domain" description="Mab-21-like HhH/H2TH-like" evidence="8">
    <location>
        <begin position="393"/>
        <end position="466"/>
    </location>
</feature>
<keyword evidence="5" id="KW-1133">Transmembrane helix</keyword>
<accession>A0A8C4X2C9</accession>
<gene>
    <name evidence="9" type="primary">LOC114649079</name>
</gene>
<comment type="subcellular location">
    <subcellularLocation>
        <location evidence="1">Membrane</location>
        <topology evidence="1">Single-pass type I membrane protein</topology>
    </subcellularLocation>
</comment>
<keyword evidence="10" id="KW-1185">Reference proteome</keyword>
<dbReference type="RefSeq" id="XP_028654348.1">
    <property type="nucleotide sequence ID" value="XM_028798515.2"/>
</dbReference>
<evidence type="ECO:0000256" key="4">
    <source>
        <dbReference type="ARBA" id="ARBA00022729"/>
    </source>
</evidence>
<evidence type="ECO:0000256" key="1">
    <source>
        <dbReference type="ARBA" id="ARBA00004479"/>
    </source>
</evidence>
<reference evidence="9" key="1">
    <citation type="submission" date="2021-06" db="EMBL/GenBank/DDBJ databases">
        <authorList>
            <consortium name="Wellcome Sanger Institute Data Sharing"/>
        </authorList>
    </citation>
    <scope>NUCLEOTIDE SEQUENCE [LARGE SCALE GENOMIC DNA]</scope>
</reference>
<keyword evidence="4 7" id="KW-0732">Signal</keyword>
<dbReference type="Pfam" id="PF20266">
    <property type="entry name" value="Mab-21_C"/>
    <property type="match status" value="1"/>
</dbReference>
<evidence type="ECO:0000259" key="8">
    <source>
        <dbReference type="Pfam" id="PF20266"/>
    </source>
</evidence>
<dbReference type="OrthoDB" id="9923553at2759"/>
<dbReference type="GeneID" id="114649079"/>
<evidence type="ECO:0000256" key="5">
    <source>
        <dbReference type="ARBA" id="ARBA00022989"/>
    </source>
</evidence>
<comment type="similarity">
    <text evidence="2">Belongs to the ITPRIP family.</text>
</comment>
<evidence type="ECO:0000256" key="6">
    <source>
        <dbReference type="ARBA" id="ARBA00023136"/>
    </source>
</evidence>
<evidence type="ECO:0000256" key="2">
    <source>
        <dbReference type="ARBA" id="ARBA00005554"/>
    </source>
</evidence>